<dbReference type="PANTHER" id="PTHR33481">
    <property type="entry name" value="REVERSE TRANSCRIPTASE"/>
    <property type="match status" value="1"/>
</dbReference>
<organism evidence="4 5">
    <name type="scientific">Metarhizium robertsii (strain ARSEF 23 / ATCC MYA-3075)</name>
    <name type="common">Metarhizium anisopliae (strain ARSEF 23)</name>
    <dbReference type="NCBI Taxonomy" id="655844"/>
    <lineage>
        <taxon>Eukaryota</taxon>
        <taxon>Fungi</taxon>
        <taxon>Dikarya</taxon>
        <taxon>Ascomycota</taxon>
        <taxon>Pezizomycotina</taxon>
        <taxon>Sordariomycetes</taxon>
        <taxon>Hypocreomycetidae</taxon>
        <taxon>Hypocreales</taxon>
        <taxon>Clavicipitaceae</taxon>
        <taxon>Metarhizium</taxon>
    </lineage>
</organism>
<dbReference type="AlphaFoldDB" id="E9EJU4"/>
<comment type="caution">
    <text evidence="4">The sequence shown here is derived from an EMBL/GenBank/DDBJ whole genome shotgun (WGS) entry which is preliminary data.</text>
</comment>
<dbReference type="GO" id="GO:0003964">
    <property type="term" value="F:RNA-directed DNA polymerase activity"/>
    <property type="evidence" value="ECO:0007669"/>
    <property type="project" value="UniProtKB-KW"/>
</dbReference>
<name>E9EJU4_METRA</name>
<accession>E9EJU4</accession>
<evidence type="ECO:0000313" key="4">
    <source>
        <dbReference type="EMBL" id="EFZ03829.1"/>
    </source>
</evidence>
<dbReference type="InterPro" id="IPR005135">
    <property type="entry name" value="Endo/exonuclease/phosphatase"/>
</dbReference>
<keyword evidence="4" id="KW-0808">Transferase</keyword>
<dbReference type="GeneID" id="19255189"/>
<reference evidence="4 5" key="1">
    <citation type="journal article" date="2011" name="PLoS Genet.">
        <title>Genome sequencing and comparative transcriptomics of the model entomopathogenic fungi Metarhizium anisopliae and M. acridum.</title>
        <authorList>
            <person name="Gao Q."/>
            <person name="Jin K."/>
            <person name="Ying S.H."/>
            <person name="Zhang Y."/>
            <person name="Xiao G."/>
            <person name="Shang Y."/>
            <person name="Duan Z."/>
            <person name="Hu X."/>
            <person name="Xie X.Q."/>
            <person name="Zhou G."/>
            <person name="Peng G."/>
            <person name="Luo Z."/>
            <person name="Huang W."/>
            <person name="Wang B."/>
            <person name="Fang W."/>
            <person name="Wang S."/>
            <person name="Zhong Y."/>
            <person name="Ma L.J."/>
            <person name="St Leger R.J."/>
            <person name="Zhao G.P."/>
            <person name="Pei Y."/>
            <person name="Feng M.G."/>
            <person name="Xia Y."/>
            <person name="Wang C."/>
        </authorList>
    </citation>
    <scope>NUCLEOTIDE SEQUENCE [LARGE SCALE GENOMIC DNA]</scope>
    <source>
        <strain evidence="5">ARSEF 23 / ATCC MYA-3075</strain>
    </source>
</reference>
<comment type="subcellular location">
    <subcellularLocation>
        <location evidence="1">Mitochondrion</location>
    </subcellularLocation>
</comment>
<dbReference type="RefSeq" id="XP_007817092.1">
    <property type="nucleotide sequence ID" value="XM_007818901.1"/>
</dbReference>
<dbReference type="OrthoDB" id="4927418at2759"/>
<dbReference type="InterPro" id="IPR000477">
    <property type="entry name" value="RT_dom"/>
</dbReference>
<evidence type="ECO:0000256" key="2">
    <source>
        <dbReference type="ARBA" id="ARBA00023128"/>
    </source>
</evidence>
<dbReference type="CDD" id="cd01650">
    <property type="entry name" value="RT_nLTR_like"/>
    <property type="match status" value="1"/>
</dbReference>
<dbReference type="Pfam" id="PF00078">
    <property type="entry name" value="RVT_1"/>
    <property type="match status" value="1"/>
</dbReference>
<evidence type="ECO:0000256" key="1">
    <source>
        <dbReference type="ARBA" id="ARBA00004173"/>
    </source>
</evidence>
<dbReference type="InterPro" id="IPR036691">
    <property type="entry name" value="Endo/exonu/phosph_ase_sf"/>
</dbReference>
<dbReference type="Proteomes" id="UP000002498">
    <property type="component" value="Unassembled WGS sequence"/>
</dbReference>
<dbReference type="Gene3D" id="3.60.10.10">
    <property type="entry name" value="Endonuclease/exonuclease/phosphatase"/>
    <property type="match status" value="1"/>
</dbReference>
<dbReference type="SUPFAM" id="SSF56672">
    <property type="entry name" value="DNA/RNA polymerases"/>
    <property type="match status" value="1"/>
</dbReference>
<sequence>MAETGAVLYSPCAQRLITIIEDFQLELLTEPGTPTHRWKDGESTIDLTFATEDLTRHVTHCKIDGGLDCDSDHLPIDTALDWEWKAATVTRKRLWSKTKIPILRQIVKDRLHQNYDGMEPKNEGDIDALVSSIVKALNAGIDASTPWSNPCSRSIAGFDQECKDICTEVQQLRRRWQQTRQDDDYEAYRQARNKKGRHIQKLLRNSHRQRVEEASSAKNGLWKLVKWAKNRQDISPACTPALAKPDGTLVHRPEEKAELLRQAFFPPPCQADLSDISGYQYPPSIECPDITLPEIEKAMRRAAPNKAPGADGIINGVLHQTLDILLPSLHKLFNACLQLGYCPQHFKEAVTVVLRKQGKDDYAQPKSYRPIALLNTLGKVMEAIMANRLAYLADVHHLLPSRHTGGRKLASTEHAIHFLLQRIHQAWSEGKVASLLLLDVSGAYDNVSHERLLHNLRKRRVSEKIVRWVASFLSDRSATLKMQEYTAPVTPIKTGIAQGSPFSPILYLFYNADLIEACMTPETEAVGYIDDVSILAVGPSAPRNCKTLKAIHRKAQDWATKHGSQFSPAKYELSFSFVENPILREIFDYLSPSISIQRANLSASAIRYKIIEEYNRHKQKVIEVLRNSSGLLHISFDGWTSRNKLALYGIACFFRDEKDRPCKIIIGVPEAHRHFGSTIGGEVLDVLHTLGVSPEKIGYFTLDNAENNDTAMDVIGAELGFNGRLRRGRCIGHTINLSAKSLLYGRNTDAFEQQLSGAEALSDAEYARWRKKVPVGKLHNIVVDVRISHRLTYFFKEVQMEEINRATTLKLRWKKPLKLIVDNDTRWLSQLYMIRRALRLRTSVELLLIRYKAQWEDENRSKRTGQVTQARLAKKPRILRDENQLADKDWEVLYHLEAILTVFETVVKTLEGDGHIRKRKQGWTGSYGNIWDVVLGYELLLNTLEEYKQLAAGFPDPEHFRIGINLAWDKLDEYYQRLDETPIYYTAMALHPAYRWDWFDETWSHKPSWVKKAKEMVADVWLSEYAHLEVRTTSSRGDDEPPAKRPRFFNPFEKNSRQPSSMPAYAAAIIGDEYQAWQTDPRVTGQLPLVSNASLSHSLWIIHSWFYKPYA</sequence>
<dbReference type="SUPFAM" id="SSF53098">
    <property type="entry name" value="Ribonuclease H-like"/>
    <property type="match status" value="1"/>
</dbReference>
<evidence type="ECO:0000313" key="5">
    <source>
        <dbReference type="Proteomes" id="UP000002498"/>
    </source>
</evidence>
<dbReference type="PROSITE" id="PS50878">
    <property type="entry name" value="RT_POL"/>
    <property type="match status" value="1"/>
</dbReference>
<dbReference type="InterPro" id="IPR043502">
    <property type="entry name" value="DNA/RNA_pol_sf"/>
</dbReference>
<reference evidence="4 5" key="2">
    <citation type="journal article" date="2014" name="Proc. Natl. Acad. Sci. U.S.A.">
        <title>Trajectory and genomic determinants of fungal-pathogen speciation and host adaptation.</title>
        <authorList>
            <person name="Hu X."/>
            <person name="Xiao G."/>
            <person name="Zheng P."/>
            <person name="Shang Y."/>
            <person name="Su Y."/>
            <person name="Zhang X."/>
            <person name="Liu X."/>
            <person name="Zhan S."/>
            <person name="St Leger R.J."/>
            <person name="Wang C."/>
        </authorList>
    </citation>
    <scope>GENOME REANNOTATION</scope>
    <source>
        <strain evidence="5">ARSEF 23 / ATCC MYA-3075</strain>
    </source>
</reference>
<dbReference type="GO" id="GO:0005739">
    <property type="term" value="C:mitochondrion"/>
    <property type="evidence" value="ECO:0007669"/>
    <property type="project" value="UniProtKB-SubCell"/>
</dbReference>
<keyword evidence="5" id="KW-1185">Reference proteome</keyword>
<keyword evidence="2" id="KW-0496">Mitochondrion</keyword>
<gene>
    <name evidence="4" type="ORF">MAA_00903</name>
</gene>
<dbReference type="EMBL" id="ADNJ02000008">
    <property type="protein sequence ID" value="EFZ03829.1"/>
    <property type="molecule type" value="Genomic_DNA"/>
</dbReference>
<dbReference type="SUPFAM" id="SSF56219">
    <property type="entry name" value="DNase I-like"/>
    <property type="match status" value="1"/>
</dbReference>
<dbReference type="PANTHER" id="PTHR33481:SF1">
    <property type="entry name" value="ENDONUCLEASE_EXONUCLEASE_PHOSPHATASE DOMAIN-CONTAINING PROTEIN-RELATED"/>
    <property type="match status" value="1"/>
</dbReference>
<dbReference type="KEGG" id="maj:MAA_00903"/>
<dbReference type="InterPro" id="IPR012337">
    <property type="entry name" value="RNaseH-like_sf"/>
</dbReference>
<dbReference type="HOGENOM" id="CLU_281752_0_0_1"/>
<feature type="domain" description="Reverse transcriptase" evidence="3">
    <location>
        <begin position="335"/>
        <end position="594"/>
    </location>
</feature>
<keyword evidence="4" id="KW-0548">Nucleotidyltransferase</keyword>
<proteinExistence type="predicted"/>
<protein>
    <submittedName>
        <fullName evidence="4">Reverse transcriptase</fullName>
    </submittedName>
</protein>
<dbReference type="Pfam" id="PF14529">
    <property type="entry name" value="Exo_endo_phos_2"/>
    <property type="match status" value="1"/>
</dbReference>
<evidence type="ECO:0000259" key="3">
    <source>
        <dbReference type="PROSITE" id="PS50878"/>
    </source>
</evidence>
<keyword evidence="4" id="KW-0695">RNA-directed DNA polymerase</keyword>